<dbReference type="Pfam" id="PF00356">
    <property type="entry name" value="LacI"/>
    <property type="match status" value="1"/>
</dbReference>
<dbReference type="PANTHER" id="PTHR30146">
    <property type="entry name" value="LACI-RELATED TRANSCRIPTIONAL REPRESSOR"/>
    <property type="match status" value="1"/>
</dbReference>
<gene>
    <name evidence="5" type="ORF">GHK86_02350</name>
</gene>
<protein>
    <submittedName>
        <fullName evidence="5">LacI family DNA-binding transcriptional regulator</fullName>
    </submittedName>
</protein>
<reference evidence="5 6" key="1">
    <citation type="submission" date="2019-11" db="EMBL/GenBank/DDBJ databases">
        <title>Acidiferrimicrobium australis gen. nov., sp. nov., an acidophilic and obligately heterotrophic, member of the Actinobacteria that catalyses dissimilatory oxido- reduction of iron isolated from metal-rich acidic water in Chile.</title>
        <authorList>
            <person name="Gonzalez D."/>
            <person name="Huber K."/>
            <person name="Hedrich S."/>
            <person name="Rojas-Villalobos C."/>
            <person name="Quatrini R."/>
            <person name="Dinamarca M.A."/>
            <person name="Schwarz A."/>
            <person name="Canales C."/>
            <person name="Nancucheo I."/>
        </authorList>
    </citation>
    <scope>NUCLEOTIDE SEQUENCE [LARGE SCALE GENOMIC DNA]</scope>
    <source>
        <strain evidence="5 6">USS-CCA1</strain>
    </source>
</reference>
<dbReference type="CDD" id="cd01392">
    <property type="entry name" value="HTH_LacI"/>
    <property type="match status" value="1"/>
</dbReference>
<organism evidence="5 6">
    <name type="scientific">Acidiferrimicrobium australe</name>
    <dbReference type="NCBI Taxonomy" id="2664430"/>
    <lineage>
        <taxon>Bacteria</taxon>
        <taxon>Bacillati</taxon>
        <taxon>Actinomycetota</taxon>
        <taxon>Acidimicrobiia</taxon>
        <taxon>Acidimicrobiales</taxon>
        <taxon>Acidimicrobiaceae</taxon>
        <taxon>Acidiferrimicrobium</taxon>
    </lineage>
</organism>
<sequence length="349" mass="36499">MAGRAVKIAEVASAAGVGVGTVSRVLNGSPQVRDETRKRVLAVIQQLGYRPSRLASGLALGATRSVAVLVPFMTRPSVVGRLAGIVAVLDAEGFDCVVCNIETAEQRDRHLRGFADLHRVDGMLVVSIPLHQGQVDAIAATGLPLVLVDADAPGVPRVVIDNVAGGMLATDHLLALGHRRIAFIGDTSRRGMGFLSNARRLEGYRRALRAAGVTPAPELVRRGPHGGAVAGSIALDLLQRDDAPTAIFAASDTQAAGVLQAAKKVGCRVPRDLSVIGFDDVETAELLGLSTIRQPLARSGELGARMLCSLIRGDPVPAGRTTLPLELVRRTSTAELVTRSRAPTLVSAS</sequence>
<dbReference type="PROSITE" id="PS00356">
    <property type="entry name" value="HTH_LACI_1"/>
    <property type="match status" value="1"/>
</dbReference>
<keyword evidence="1" id="KW-0805">Transcription regulation</keyword>
<proteinExistence type="predicted"/>
<dbReference type="Gene3D" id="3.40.50.2300">
    <property type="match status" value="2"/>
</dbReference>
<dbReference type="InterPro" id="IPR028082">
    <property type="entry name" value="Peripla_BP_I"/>
</dbReference>
<dbReference type="InterPro" id="IPR000843">
    <property type="entry name" value="HTH_LacI"/>
</dbReference>
<evidence type="ECO:0000259" key="4">
    <source>
        <dbReference type="PROSITE" id="PS50932"/>
    </source>
</evidence>
<dbReference type="SUPFAM" id="SSF47413">
    <property type="entry name" value="lambda repressor-like DNA-binding domains"/>
    <property type="match status" value="1"/>
</dbReference>
<dbReference type="GO" id="GO:0003677">
    <property type="term" value="F:DNA binding"/>
    <property type="evidence" value="ECO:0007669"/>
    <property type="project" value="UniProtKB-KW"/>
</dbReference>
<dbReference type="EMBL" id="WJHE01000099">
    <property type="protein sequence ID" value="MST31572.1"/>
    <property type="molecule type" value="Genomic_DNA"/>
</dbReference>
<dbReference type="CDD" id="cd06267">
    <property type="entry name" value="PBP1_LacI_sugar_binding-like"/>
    <property type="match status" value="1"/>
</dbReference>
<name>A0ABW9QQI2_9ACTN</name>
<dbReference type="Gene3D" id="1.10.260.40">
    <property type="entry name" value="lambda repressor-like DNA-binding domains"/>
    <property type="match status" value="1"/>
</dbReference>
<feature type="domain" description="HTH lacI-type" evidence="4">
    <location>
        <begin position="6"/>
        <end position="60"/>
    </location>
</feature>
<evidence type="ECO:0000256" key="3">
    <source>
        <dbReference type="ARBA" id="ARBA00023163"/>
    </source>
</evidence>
<accession>A0ABW9QQI2</accession>
<evidence type="ECO:0000256" key="1">
    <source>
        <dbReference type="ARBA" id="ARBA00023015"/>
    </source>
</evidence>
<evidence type="ECO:0000256" key="2">
    <source>
        <dbReference type="ARBA" id="ARBA00023125"/>
    </source>
</evidence>
<dbReference type="SUPFAM" id="SSF53822">
    <property type="entry name" value="Periplasmic binding protein-like I"/>
    <property type="match status" value="1"/>
</dbReference>
<dbReference type="InterPro" id="IPR046335">
    <property type="entry name" value="LacI/GalR-like_sensor"/>
</dbReference>
<evidence type="ECO:0000313" key="5">
    <source>
        <dbReference type="EMBL" id="MST31572.1"/>
    </source>
</evidence>
<evidence type="ECO:0000313" key="6">
    <source>
        <dbReference type="Proteomes" id="UP000437736"/>
    </source>
</evidence>
<dbReference type="PANTHER" id="PTHR30146:SF153">
    <property type="entry name" value="LACTOSE OPERON REPRESSOR"/>
    <property type="match status" value="1"/>
</dbReference>
<dbReference type="Proteomes" id="UP000437736">
    <property type="component" value="Unassembled WGS sequence"/>
</dbReference>
<keyword evidence="6" id="KW-1185">Reference proteome</keyword>
<dbReference type="SMART" id="SM00354">
    <property type="entry name" value="HTH_LACI"/>
    <property type="match status" value="1"/>
</dbReference>
<dbReference type="InterPro" id="IPR010982">
    <property type="entry name" value="Lambda_DNA-bd_dom_sf"/>
</dbReference>
<dbReference type="PROSITE" id="PS50932">
    <property type="entry name" value="HTH_LACI_2"/>
    <property type="match status" value="1"/>
</dbReference>
<keyword evidence="3" id="KW-0804">Transcription</keyword>
<dbReference type="Pfam" id="PF13377">
    <property type="entry name" value="Peripla_BP_3"/>
    <property type="match status" value="1"/>
</dbReference>
<keyword evidence="2 5" id="KW-0238">DNA-binding</keyword>
<comment type="caution">
    <text evidence="5">The sequence shown here is derived from an EMBL/GenBank/DDBJ whole genome shotgun (WGS) entry which is preliminary data.</text>
</comment>